<accession>A0ABV7VL78</accession>
<dbReference type="RefSeq" id="WP_379729581.1">
    <property type="nucleotide sequence ID" value="NZ_JBHRYJ010000006.1"/>
</dbReference>
<name>A0ABV7VL78_9PROT</name>
<sequence length="411" mass="45105">MQDSDIERIAGWLVERGLAGISEYELLKGFSELCRETGLDLCRSLAFIDTLHPVYEGRAFFWRHDGSQDQWQVEYGPTSDGESADEWQKTSFYHLLTTGGSELRRRFCDGDPPDFAHLEKIRDEGQTDYVALLHRFPGDNHIGEMDCFYSHWTTSHATGFCDDDLAAMRRLVPALALAVKCTSLARVAGTLVEVYLGRDAGRRVLGGRIARGVADRIHAVLWFSDLRGFTAITDTAAPDEIIPLLNDYADAVISAVHEAGGDVLKLVGDGTLAIFKSADAGDACRQALAAEADLRRRVATLNARRTAEGRPVTSVYLGLHVGDVFYGNIGSNDRLDFTVVGPAVNEVSRISSMCRSVDQGVLMSAEFAAEVPEAYRDRIVSVGRYALRGVGRPQELFTLDPTRREPAAAGD</sequence>
<organism evidence="2 3">
    <name type="scientific">Ferrovibrio xuzhouensis</name>
    <dbReference type="NCBI Taxonomy" id="1576914"/>
    <lineage>
        <taxon>Bacteria</taxon>
        <taxon>Pseudomonadati</taxon>
        <taxon>Pseudomonadota</taxon>
        <taxon>Alphaproteobacteria</taxon>
        <taxon>Rhodospirillales</taxon>
        <taxon>Rhodospirillaceae</taxon>
        <taxon>Ferrovibrio</taxon>
    </lineage>
</organism>
<dbReference type="EMBL" id="JBHRYJ010000006">
    <property type="protein sequence ID" value="MFC3677959.1"/>
    <property type="molecule type" value="Genomic_DNA"/>
</dbReference>
<protein>
    <submittedName>
        <fullName evidence="2">Adenylate/guanylate cyclase domain-containing protein</fullName>
    </submittedName>
</protein>
<reference evidence="3" key="1">
    <citation type="journal article" date="2019" name="Int. J. Syst. Evol. Microbiol.">
        <title>The Global Catalogue of Microorganisms (GCM) 10K type strain sequencing project: providing services to taxonomists for standard genome sequencing and annotation.</title>
        <authorList>
            <consortium name="The Broad Institute Genomics Platform"/>
            <consortium name="The Broad Institute Genome Sequencing Center for Infectious Disease"/>
            <person name="Wu L."/>
            <person name="Ma J."/>
        </authorList>
    </citation>
    <scope>NUCLEOTIDE SEQUENCE [LARGE SCALE GENOMIC DNA]</scope>
    <source>
        <strain evidence="3">KCTC 42182</strain>
    </source>
</reference>
<gene>
    <name evidence="2" type="ORF">ACFOOQ_20570</name>
</gene>
<dbReference type="SUPFAM" id="SSF55073">
    <property type="entry name" value="Nucleotide cyclase"/>
    <property type="match status" value="1"/>
</dbReference>
<dbReference type="Gene3D" id="3.30.70.1230">
    <property type="entry name" value="Nucleotide cyclase"/>
    <property type="match status" value="1"/>
</dbReference>
<dbReference type="SMART" id="SM00044">
    <property type="entry name" value="CYCc"/>
    <property type="match status" value="1"/>
</dbReference>
<feature type="domain" description="Guanylate cyclase" evidence="1">
    <location>
        <begin position="220"/>
        <end position="351"/>
    </location>
</feature>
<proteinExistence type="predicted"/>
<dbReference type="PROSITE" id="PS50125">
    <property type="entry name" value="GUANYLATE_CYCLASE_2"/>
    <property type="match status" value="1"/>
</dbReference>
<evidence type="ECO:0000313" key="2">
    <source>
        <dbReference type="EMBL" id="MFC3677959.1"/>
    </source>
</evidence>
<comment type="caution">
    <text evidence="2">The sequence shown here is derived from an EMBL/GenBank/DDBJ whole genome shotgun (WGS) entry which is preliminary data.</text>
</comment>
<dbReference type="PANTHER" id="PTHR43081">
    <property type="entry name" value="ADENYLATE CYCLASE, TERMINAL-DIFFERENTIATION SPECIFIC-RELATED"/>
    <property type="match status" value="1"/>
</dbReference>
<keyword evidence="3" id="KW-1185">Reference proteome</keyword>
<dbReference type="InterPro" id="IPR001054">
    <property type="entry name" value="A/G_cyclase"/>
</dbReference>
<dbReference type="Proteomes" id="UP001595711">
    <property type="component" value="Unassembled WGS sequence"/>
</dbReference>
<dbReference type="InterPro" id="IPR029787">
    <property type="entry name" value="Nucleotide_cyclase"/>
</dbReference>
<dbReference type="CDD" id="cd07302">
    <property type="entry name" value="CHD"/>
    <property type="match status" value="1"/>
</dbReference>
<dbReference type="PANTHER" id="PTHR43081:SF11">
    <property type="entry name" value="BLR2264 PROTEIN"/>
    <property type="match status" value="1"/>
</dbReference>
<evidence type="ECO:0000313" key="3">
    <source>
        <dbReference type="Proteomes" id="UP001595711"/>
    </source>
</evidence>
<evidence type="ECO:0000259" key="1">
    <source>
        <dbReference type="PROSITE" id="PS50125"/>
    </source>
</evidence>
<dbReference type="Pfam" id="PF00211">
    <property type="entry name" value="Guanylate_cyc"/>
    <property type="match status" value="1"/>
</dbReference>
<dbReference type="InterPro" id="IPR050697">
    <property type="entry name" value="Adenylyl/Guanylyl_Cyclase_3/4"/>
</dbReference>